<dbReference type="EMBL" id="LKAM01000003">
    <property type="protein sequence ID" value="KUM49420.1"/>
    <property type="molecule type" value="Genomic_DNA"/>
</dbReference>
<protein>
    <submittedName>
        <fullName evidence="1">Uncharacterized protein</fullName>
    </submittedName>
</protein>
<evidence type="ECO:0000313" key="1">
    <source>
        <dbReference type="EMBL" id="KUM49420.1"/>
    </source>
</evidence>
<comment type="caution">
    <text evidence="1">The sequence shown here is derived from an EMBL/GenBank/DDBJ whole genome shotgun (WGS) entry which is preliminary data.</text>
</comment>
<sequence length="51" mass="5646">MLFTIKPLKLDTDTSNLTPLSLEHYHGGLINYERIPLPTPGRGMIATTLPP</sequence>
<organism evidence="1">
    <name type="scientific">Picea glauca</name>
    <name type="common">White spruce</name>
    <name type="synonym">Pinus glauca</name>
    <dbReference type="NCBI Taxonomy" id="3330"/>
    <lineage>
        <taxon>Eukaryota</taxon>
        <taxon>Viridiplantae</taxon>
        <taxon>Streptophyta</taxon>
        <taxon>Embryophyta</taxon>
        <taxon>Tracheophyta</taxon>
        <taxon>Spermatophyta</taxon>
        <taxon>Pinopsida</taxon>
        <taxon>Pinidae</taxon>
        <taxon>Conifers I</taxon>
        <taxon>Pinales</taxon>
        <taxon>Pinaceae</taxon>
        <taxon>Picea</taxon>
    </lineage>
</organism>
<proteinExistence type="predicted"/>
<accession>A0A101M1S8</accession>
<gene>
    <name evidence="1" type="ORF">ABT39_MTgene3969</name>
</gene>
<name>A0A101M1S8_PICGL</name>
<dbReference type="AlphaFoldDB" id="A0A101M1S8"/>
<keyword evidence="1" id="KW-0496">Mitochondrion</keyword>
<reference evidence="1" key="1">
    <citation type="journal article" date="2015" name="Genome Biol. Evol.">
        <title>Organellar Genomes of White Spruce (Picea glauca): Assembly and Annotation.</title>
        <authorList>
            <person name="Jackman S.D."/>
            <person name="Warren R.L."/>
            <person name="Gibb E.A."/>
            <person name="Vandervalk B.P."/>
            <person name="Mohamadi H."/>
            <person name="Chu J."/>
            <person name="Raymond A."/>
            <person name="Pleasance S."/>
            <person name="Coope R."/>
            <person name="Wildung M.R."/>
            <person name="Ritland C.E."/>
            <person name="Bousquet J."/>
            <person name="Jones S.J."/>
            <person name="Bohlmann J."/>
            <person name="Birol I."/>
        </authorList>
    </citation>
    <scope>NUCLEOTIDE SEQUENCE [LARGE SCALE GENOMIC DNA]</scope>
    <source>
        <tissue evidence="1">Flushing bud</tissue>
    </source>
</reference>
<geneLocation type="mitochondrion" evidence="1"/>